<reference evidence="1 2" key="1">
    <citation type="submission" date="2020-08" db="EMBL/GenBank/DDBJ databases">
        <title>Genomic Encyclopedia of Type Strains, Phase IV (KMG-V): Genome sequencing to study the core and pangenomes of soil and plant-associated prokaryotes.</title>
        <authorList>
            <person name="Whitman W."/>
        </authorList>
    </citation>
    <scope>NUCLEOTIDE SEQUENCE [LARGE SCALE GENOMIC DNA]</scope>
    <source>
        <strain evidence="1 2">SRMrh-85</strain>
    </source>
</reference>
<comment type="caution">
    <text evidence="1">The sequence shown here is derived from an EMBL/GenBank/DDBJ whole genome shotgun (WGS) entry which is preliminary data.</text>
</comment>
<keyword evidence="2" id="KW-1185">Reference proteome</keyword>
<protein>
    <recommendedName>
        <fullName evidence="3">Phage protein</fullName>
    </recommendedName>
</protein>
<dbReference type="Proteomes" id="UP000533533">
    <property type="component" value="Unassembled WGS sequence"/>
</dbReference>
<dbReference type="EMBL" id="JACHVZ010000028">
    <property type="protein sequence ID" value="MBB2932468.1"/>
    <property type="molecule type" value="Genomic_DNA"/>
</dbReference>
<dbReference type="RefSeq" id="WP_110388190.1">
    <property type="nucleotide sequence ID" value="NZ_JACHVZ010000028.1"/>
</dbReference>
<evidence type="ECO:0000313" key="1">
    <source>
        <dbReference type="EMBL" id="MBB2932468.1"/>
    </source>
</evidence>
<gene>
    <name evidence="1" type="ORF">FHX59_006953</name>
</gene>
<sequence length="75" mass="8869">MIKILIHHLMTIKARSIYLELMSKDASRENFKSAFDEAKFYGTLVQAMFLGFLLNPEFLEHYKEINLWELDNGED</sequence>
<name>A0ABR6FYM9_9BURK</name>
<proteinExistence type="predicted"/>
<organism evidence="1 2">
    <name type="scientific">Paraburkholderia silvatlantica</name>
    <dbReference type="NCBI Taxonomy" id="321895"/>
    <lineage>
        <taxon>Bacteria</taxon>
        <taxon>Pseudomonadati</taxon>
        <taxon>Pseudomonadota</taxon>
        <taxon>Betaproteobacteria</taxon>
        <taxon>Burkholderiales</taxon>
        <taxon>Burkholderiaceae</taxon>
        <taxon>Paraburkholderia</taxon>
    </lineage>
</organism>
<evidence type="ECO:0000313" key="2">
    <source>
        <dbReference type="Proteomes" id="UP000533533"/>
    </source>
</evidence>
<evidence type="ECO:0008006" key="3">
    <source>
        <dbReference type="Google" id="ProtNLM"/>
    </source>
</evidence>
<accession>A0ABR6FYM9</accession>